<dbReference type="EMBL" id="UIDG01000008">
    <property type="protein sequence ID" value="SUS03646.1"/>
    <property type="molecule type" value="Genomic_DNA"/>
</dbReference>
<dbReference type="PRINTS" id="PR00038">
    <property type="entry name" value="HTHLUXR"/>
</dbReference>
<dbReference type="Pfam" id="PF03472">
    <property type="entry name" value="Autoind_bind"/>
    <property type="match status" value="1"/>
</dbReference>
<dbReference type="InterPro" id="IPR005143">
    <property type="entry name" value="TF_LuxR_autoind-bd_dom"/>
</dbReference>
<evidence type="ECO:0000256" key="3">
    <source>
        <dbReference type="ARBA" id="ARBA00023163"/>
    </source>
</evidence>
<dbReference type="InterPro" id="IPR016032">
    <property type="entry name" value="Sig_transdc_resp-reg_C-effctor"/>
</dbReference>
<dbReference type="GO" id="GO:0003677">
    <property type="term" value="F:DNA binding"/>
    <property type="evidence" value="ECO:0007669"/>
    <property type="project" value="UniProtKB-KW"/>
</dbReference>
<evidence type="ECO:0000256" key="1">
    <source>
        <dbReference type="ARBA" id="ARBA00023015"/>
    </source>
</evidence>
<dbReference type="SMART" id="SM00421">
    <property type="entry name" value="HTH_LUXR"/>
    <property type="match status" value="1"/>
</dbReference>
<dbReference type="AlphaFoldDB" id="A0A380T906"/>
<accession>A0A380T906</accession>
<dbReference type="SUPFAM" id="SSF75516">
    <property type="entry name" value="Pheromone-binding domain of LuxR-like quorum-sensing transcription factors"/>
    <property type="match status" value="1"/>
</dbReference>
<keyword evidence="3" id="KW-0804">Transcription</keyword>
<evidence type="ECO:0000256" key="2">
    <source>
        <dbReference type="ARBA" id="ARBA00023125"/>
    </source>
</evidence>
<dbReference type="GO" id="GO:0006355">
    <property type="term" value="P:regulation of DNA-templated transcription"/>
    <property type="evidence" value="ECO:0007669"/>
    <property type="project" value="InterPro"/>
</dbReference>
<dbReference type="InterPro" id="IPR036693">
    <property type="entry name" value="TF_LuxR_autoind-bd_dom_sf"/>
</dbReference>
<keyword evidence="2" id="KW-0238">DNA-binding</keyword>
<reference evidence="5" key="1">
    <citation type="submission" date="2018-07" db="EMBL/GenBank/DDBJ databases">
        <authorList>
            <person name="Quirk P.G."/>
            <person name="Krulwich T.A."/>
        </authorList>
    </citation>
    <scope>NUCLEOTIDE SEQUENCE</scope>
</reference>
<dbReference type="PROSITE" id="PS50043">
    <property type="entry name" value="HTH_LUXR_2"/>
    <property type="match status" value="1"/>
</dbReference>
<evidence type="ECO:0000259" key="4">
    <source>
        <dbReference type="PROSITE" id="PS50043"/>
    </source>
</evidence>
<dbReference type="CDD" id="cd06170">
    <property type="entry name" value="LuxR_C_like"/>
    <property type="match status" value="1"/>
</dbReference>
<name>A0A380T906_9ZZZZ</name>
<dbReference type="InterPro" id="IPR000792">
    <property type="entry name" value="Tscrpt_reg_LuxR_C"/>
</dbReference>
<dbReference type="Gene3D" id="3.30.450.80">
    <property type="entry name" value="Transcription factor LuxR-like, autoinducer-binding domain"/>
    <property type="match status" value="1"/>
</dbReference>
<sequence length="244" mass="26754">MRASEFIEKTNAAATPEDVFGLFHAAVKEHGFDSIGFISTTPAAQRAFEVDSKILPALTVNCPEGWPKHYLAKRYAEIDPILLAAPRLRSPVAWADFENQDRLSPKQRQLFRESREAGMHNGVSIPIHGPAGESFLISLASAASHRDRPPDFGHLHLLSLQFYVAFAGLATQATGVPTMPRLTERERECLNWSAQGKSAWATSMILGVSENTVNFHLKSGMRKLGTTNRVQAVAIAVRAGLIQP</sequence>
<feature type="domain" description="HTH luxR-type" evidence="4">
    <location>
        <begin position="175"/>
        <end position="240"/>
    </location>
</feature>
<dbReference type="Pfam" id="PF00196">
    <property type="entry name" value="GerE"/>
    <property type="match status" value="1"/>
</dbReference>
<dbReference type="InterPro" id="IPR036388">
    <property type="entry name" value="WH-like_DNA-bd_sf"/>
</dbReference>
<protein>
    <recommendedName>
        <fullName evidence="4">HTH luxR-type domain-containing protein</fullName>
    </recommendedName>
</protein>
<keyword evidence="1" id="KW-0805">Transcription regulation</keyword>
<dbReference type="PANTHER" id="PTHR44688:SF16">
    <property type="entry name" value="DNA-BINDING TRANSCRIPTIONAL ACTIVATOR DEVR_DOSR"/>
    <property type="match status" value="1"/>
</dbReference>
<evidence type="ECO:0000313" key="5">
    <source>
        <dbReference type="EMBL" id="SUS03646.1"/>
    </source>
</evidence>
<dbReference type="SUPFAM" id="SSF46894">
    <property type="entry name" value="C-terminal effector domain of the bipartite response regulators"/>
    <property type="match status" value="1"/>
</dbReference>
<proteinExistence type="predicted"/>
<organism evidence="5">
    <name type="scientific">metagenome</name>
    <dbReference type="NCBI Taxonomy" id="256318"/>
    <lineage>
        <taxon>unclassified sequences</taxon>
        <taxon>metagenomes</taxon>
    </lineage>
</organism>
<dbReference type="PANTHER" id="PTHR44688">
    <property type="entry name" value="DNA-BINDING TRANSCRIPTIONAL ACTIVATOR DEVR_DOSR"/>
    <property type="match status" value="1"/>
</dbReference>
<dbReference type="Gene3D" id="1.10.10.10">
    <property type="entry name" value="Winged helix-like DNA-binding domain superfamily/Winged helix DNA-binding domain"/>
    <property type="match status" value="1"/>
</dbReference>
<gene>
    <name evidence="5" type="ORF">DF3PB_1050009</name>
</gene>